<proteinExistence type="predicted"/>
<organism evidence="2 3">
    <name type="scientific">Saguinus oedipus</name>
    <name type="common">Cotton-top tamarin</name>
    <name type="synonym">Oedipomidas oedipus</name>
    <dbReference type="NCBI Taxonomy" id="9490"/>
    <lineage>
        <taxon>Eukaryota</taxon>
        <taxon>Metazoa</taxon>
        <taxon>Chordata</taxon>
        <taxon>Craniata</taxon>
        <taxon>Vertebrata</taxon>
        <taxon>Euteleostomi</taxon>
        <taxon>Mammalia</taxon>
        <taxon>Eutheria</taxon>
        <taxon>Euarchontoglires</taxon>
        <taxon>Primates</taxon>
        <taxon>Haplorrhini</taxon>
        <taxon>Platyrrhini</taxon>
        <taxon>Cebidae</taxon>
        <taxon>Callitrichinae</taxon>
        <taxon>Saguinus</taxon>
    </lineage>
</organism>
<sequence>MESPRLEKDVPHTVASAPSSCQRLSSSEEPGHQKDSENLPVFRPSSELGSTQHDFDFCSQGLDLDQGFSPG</sequence>
<evidence type="ECO:0000256" key="1">
    <source>
        <dbReference type="SAM" id="MobiDB-lite"/>
    </source>
</evidence>
<keyword evidence="3" id="KW-1185">Reference proteome</keyword>
<evidence type="ECO:0000313" key="2">
    <source>
        <dbReference type="EMBL" id="KAK2119335.1"/>
    </source>
</evidence>
<gene>
    <name evidence="2" type="ORF">P7K49_000721</name>
</gene>
<reference evidence="2 3" key="1">
    <citation type="submission" date="2023-05" db="EMBL/GenBank/DDBJ databases">
        <title>B98-5 Cell Line De Novo Hybrid Assembly: An Optical Mapping Approach.</title>
        <authorList>
            <person name="Kananen K."/>
            <person name="Auerbach J.A."/>
            <person name="Kautto E."/>
            <person name="Blachly J.S."/>
        </authorList>
    </citation>
    <scope>NUCLEOTIDE SEQUENCE [LARGE SCALE GENOMIC DNA]</scope>
    <source>
        <strain evidence="2">B95-8</strain>
        <tissue evidence="2">Cell line</tissue>
    </source>
</reference>
<feature type="compositionally biased region" description="Basic and acidic residues" evidence="1">
    <location>
        <begin position="1"/>
        <end position="11"/>
    </location>
</feature>
<name>A0ABQ9WCY6_SAGOE</name>
<evidence type="ECO:0000313" key="3">
    <source>
        <dbReference type="Proteomes" id="UP001266305"/>
    </source>
</evidence>
<protein>
    <submittedName>
        <fullName evidence="2">Uncharacterized protein</fullName>
    </submittedName>
</protein>
<dbReference type="EMBL" id="JASSZA010000001">
    <property type="protein sequence ID" value="KAK2119335.1"/>
    <property type="molecule type" value="Genomic_DNA"/>
</dbReference>
<accession>A0ABQ9WCY6</accession>
<feature type="region of interest" description="Disordered" evidence="1">
    <location>
        <begin position="1"/>
        <end position="54"/>
    </location>
</feature>
<comment type="caution">
    <text evidence="2">The sequence shown here is derived from an EMBL/GenBank/DDBJ whole genome shotgun (WGS) entry which is preliminary data.</text>
</comment>
<dbReference type="Proteomes" id="UP001266305">
    <property type="component" value="Unassembled WGS sequence"/>
</dbReference>
<feature type="compositionally biased region" description="Polar residues" evidence="1">
    <location>
        <begin position="16"/>
        <end position="28"/>
    </location>
</feature>